<keyword evidence="1" id="KW-0233">DNA recombination</keyword>
<feature type="domain" description="Tyr recombinase" evidence="2">
    <location>
        <begin position="146"/>
        <end position="391"/>
    </location>
</feature>
<name>A0ABT9HLW3_9SPHN</name>
<dbReference type="EMBL" id="JAVAIM010000001">
    <property type="protein sequence ID" value="MDP4574135.1"/>
    <property type="molecule type" value="Genomic_DNA"/>
</dbReference>
<dbReference type="RefSeq" id="WP_305931582.1">
    <property type="nucleotide sequence ID" value="NZ_JAVAIM010000001.1"/>
</dbReference>
<evidence type="ECO:0000256" key="1">
    <source>
        <dbReference type="ARBA" id="ARBA00023172"/>
    </source>
</evidence>
<dbReference type="InterPro" id="IPR011010">
    <property type="entry name" value="DNA_brk_join_enz"/>
</dbReference>
<proteinExistence type="predicted"/>
<comment type="caution">
    <text evidence="3">The sequence shown here is derived from an EMBL/GenBank/DDBJ whole genome shotgun (WGS) entry which is preliminary data.</text>
</comment>
<dbReference type="Gene3D" id="1.10.443.10">
    <property type="entry name" value="Intergrase catalytic core"/>
    <property type="match status" value="1"/>
</dbReference>
<dbReference type="Proteomes" id="UP001240639">
    <property type="component" value="Unassembled WGS sequence"/>
</dbReference>
<evidence type="ECO:0000313" key="4">
    <source>
        <dbReference type="Proteomes" id="UP001240639"/>
    </source>
</evidence>
<reference evidence="3 4" key="1">
    <citation type="submission" date="2023-08" db="EMBL/GenBank/DDBJ databases">
        <title>genomic of G39.</title>
        <authorList>
            <person name="Wang Y."/>
        </authorList>
    </citation>
    <scope>NUCLEOTIDE SEQUENCE [LARGE SCALE GENOMIC DNA]</scope>
    <source>
        <strain evidence="3 4">G39</strain>
    </source>
</reference>
<protein>
    <recommendedName>
        <fullName evidence="2">Tyr recombinase domain-containing protein</fullName>
    </recommendedName>
</protein>
<dbReference type="InterPro" id="IPR013762">
    <property type="entry name" value="Integrase-like_cat_sf"/>
</dbReference>
<dbReference type="PROSITE" id="PS51898">
    <property type="entry name" value="TYR_RECOMBINASE"/>
    <property type="match status" value="1"/>
</dbReference>
<evidence type="ECO:0000313" key="3">
    <source>
        <dbReference type="EMBL" id="MDP4574135.1"/>
    </source>
</evidence>
<accession>A0ABT9HLW3</accession>
<sequence length="394" mass="44476">MEIGGALLRDFALLVWSDRGVDEQVLRFCFDRGVYKGLKTSTLEQECYILADWLNWLAARKKTLGDALPSDYHRWGDRGNRGGKLSAARAYRRKELVWQFYKGLRSDPALAQTTAAFFETLSEANITDQGLIQWSMKLEYKVGKGSRAPRVPTDVEVGRILTELGNYDDPFLSERNFLIGQVEARIGLRAMGVESLKIETLDKMLESAGIEIEAQSIGNLHQAKSEQIRIRRQLNGLLERGRTVIAAPIVEKGGKKREVEVPIDLAIRLLNHVWGRRQTLIANRVGAKRRNNNRIFLSWRDGGPLSRGSIKDIVSAAFESAKVRGSGHGLRAYYLTTKAIELISEARRTFGANFSVEDILNELARLAGHNHRETLRAYLDVARIREAALREFDQ</sequence>
<organism evidence="3 4">
    <name type="scientific">Qipengyuania profundimaris</name>
    <dbReference type="NCBI Taxonomy" id="3067652"/>
    <lineage>
        <taxon>Bacteria</taxon>
        <taxon>Pseudomonadati</taxon>
        <taxon>Pseudomonadota</taxon>
        <taxon>Alphaproteobacteria</taxon>
        <taxon>Sphingomonadales</taxon>
        <taxon>Erythrobacteraceae</taxon>
        <taxon>Qipengyuania</taxon>
    </lineage>
</organism>
<dbReference type="InterPro" id="IPR002104">
    <property type="entry name" value="Integrase_catalytic"/>
</dbReference>
<keyword evidence="4" id="KW-1185">Reference proteome</keyword>
<dbReference type="SUPFAM" id="SSF56349">
    <property type="entry name" value="DNA breaking-rejoining enzymes"/>
    <property type="match status" value="1"/>
</dbReference>
<evidence type="ECO:0000259" key="2">
    <source>
        <dbReference type="PROSITE" id="PS51898"/>
    </source>
</evidence>
<gene>
    <name evidence="3" type="ORF">Q9K02_03140</name>
</gene>